<name>A0A078GH87_BRANA</name>
<keyword evidence="1" id="KW-0677">Repeat</keyword>
<dbReference type="Gramene" id="CDY24741">
    <property type="protein sequence ID" value="CDY24741"/>
    <property type="gene ID" value="GSBRNA2T00027142001"/>
</dbReference>
<dbReference type="PANTHER" id="PTHR43572:SF29">
    <property type="entry name" value="PROTEIN SMAX1-LIKE 4"/>
    <property type="match status" value="1"/>
</dbReference>
<dbReference type="EMBL" id="LK032163">
    <property type="protein sequence ID" value="CDY24741.1"/>
    <property type="molecule type" value="Genomic_DNA"/>
</dbReference>
<dbReference type="PANTHER" id="PTHR43572">
    <property type="entry name" value="CHAPERONE PROTEIN CLPD, CHLOROPLASTIC"/>
    <property type="match status" value="1"/>
</dbReference>
<gene>
    <name evidence="3" type="primary">BnaC04g13460D</name>
    <name evidence="3" type="ORF">GSBRNA2T00027142001</name>
</gene>
<accession>A0A078GH87</accession>
<feature type="domain" description="Clp R" evidence="2">
    <location>
        <begin position="8"/>
        <end position="126"/>
    </location>
</feature>
<dbReference type="AlphaFoldDB" id="A0A078GH87"/>
<dbReference type="Gene3D" id="1.10.1780.10">
    <property type="entry name" value="Clp, N-terminal domain"/>
    <property type="match status" value="1"/>
</dbReference>
<dbReference type="PROSITE" id="PS51903">
    <property type="entry name" value="CLP_R"/>
    <property type="match status" value="1"/>
</dbReference>
<reference evidence="3 4" key="1">
    <citation type="journal article" date="2014" name="Science">
        <title>Plant genetics. Early allopolyploid evolution in the post-Neolithic Brassica napus oilseed genome.</title>
        <authorList>
            <person name="Chalhoub B."/>
            <person name="Denoeud F."/>
            <person name="Liu S."/>
            <person name="Parkin I.A."/>
            <person name="Tang H."/>
            <person name="Wang X."/>
            <person name="Chiquet J."/>
            <person name="Belcram H."/>
            <person name="Tong C."/>
            <person name="Samans B."/>
            <person name="Correa M."/>
            <person name="Da Silva C."/>
            <person name="Just J."/>
            <person name="Falentin C."/>
            <person name="Koh C.S."/>
            <person name="Le Clainche I."/>
            <person name="Bernard M."/>
            <person name="Bento P."/>
            <person name="Noel B."/>
            <person name="Labadie K."/>
            <person name="Alberti A."/>
            <person name="Charles M."/>
            <person name="Arnaud D."/>
            <person name="Guo H."/>
            <person name="Daviaud C."/>
            <person name="Alamery S."/>
            <person name="Jabbari K."/>
            <person name="Zhao M."/>
            <person name="Edger P.P."/>
            <person name="Chelaifa H."/>
            <person name="Tack D."/>
            <person name="Lassalle G."/>
            <person name="Mestiri I."/>
            <person name="Schnel N."/>
            <person name="Le Paslier M.C."/>
            <person name="Fan G."/>
            <person name="Renault V."/>
            <person name="Bayer P.E."/>
            <person name="Golicz A.A."/>
            <person name="Manoli S."/>
            <person name="Lee T.H."/>
            <person name="Thi V.H."/>
            <person name="Chalabi S."/>
            <person name="Hu Q."/>
            <person name="Fan C."/>
            <person name="Tollenaere R."/>
            <person name="Lu Y."/>
            <person name="Battail C."/>
            <person name="Shen J."/>
            <person name="Sidebottom C.H."/>
            <person name="Wang X."/>
            <person name="Canaguier A."/>
            <person name="Chauveau A."/>
            <person name="Berard A."/>
            <person name="Deniot G."/>
            <person name="Guan M."/>
            <person name="Liu Z."/>
            <person name="Sun F."/>
            <person name="Lim Y.P."/>
            <person name="Lyons E."/>
            <person name="Town C.D."/>
            <person name="Bancroft I."/>
            <person name="Wang X."/>
            <person name="Meng J."/>
            <person name="Ma J."/>
            <person name="Pires J.C."/>
            <person name="King G.J."/>
            <person name="Brunel D."/>
            <person name="Delourme R."/>
            <person name="Renard M."/>
            <person name="Aury J.M."/>
            <person name="Adams K.L."/>
            <person name="Batley J."/>
            <person name="Snowdon R.J."/>
            <person name="Tost J."/>
            <person name="Edwards D."/>
            <person name="Zhou Y."/>
            <person name="Hua W."/>
            <person name="Sharpe A.G."/>
            <person name="Paterson A.H."/>
            <person name="Guan C."/>
            <person name="Wincker P."/>
        </authorList>
    </citation>
    <scope>NUCLEOTIDE SEQUENCE [LARGE SCALE GENOMIC DNA]</scope>
    <source>
        <strain evidence="4">cv. Darmor-bzh</strain>
    </source>
</reference>
<organism evidence="3 4">
    <name type="scientific">Brassica napus</name>
    <name type="common">Rape</name>
    <dbReference type="NCBI Taxonomy" id="3708"/>
    <lineage>
        <taxon>Eukaryota</taxon>
        <taxon>Viridiplantae</taxon>
        <taxon>Streptophyta</taxon>
        <taxon>Embryophyta</taxon>
        <taxon>Tracheophyta</taxon>
        <taxon>Spermatophyta</taxon>
        <taxon>Magnoliopsida</taxon>
        <taxon>eudicotyledons</taxon>
        <taxon>Gunneridae</taxon>
        <taxon>Pentapetalae</taxon>
        <taxon>rosids</taxon>
        <taxon>malvids</taxon>
        <taxon>Brassicales</taxon>
        <taxon>Brassicaceae</taxon>
        <taxon>Brassiceae</taxon>
        <taxon>Brassica</taxon>
    </lineage>
</organism>
<dbReference type="PaxDb" id="3708-A0A078GH87"/>
<keyword evidence="4" id="KW-1185">Reference proteome</keyword>
<dbReference type="Proteomes" id="UP000028999">
    <property type="component" value="Unassembled WGS sequence"/>
</dbReference>
<proteinExistence type="predicted"/>
<evidence type="ECO:0000256" key="1">
    <source>
        <dbReference type="PROSITE-ProRule" id="PRU01251"/>
    </source>
</evidence>
<evidence type="ECO:0000259" key="2">
    <source>
        <dbReference type="PROSITE" id="PS51903"/>
    </source>
</evidence>
<protein>
    <submittedName>
        <fullName evidence="3">BnaC04g13460D protein</fullName>
    </submittedName>
</protein>
<sequence>MRTLVYTVHQTLTPRLLQFRSNIQPAKRRGHSQVTPLHVTSTILTSRRSNFFRRACLKSHPLTSFGRQIAHPSLYFQALELCFNVSFNRIPTNPNSQFQTQPSLANALVAALRRAHAHQRRWCAEQ</sequence>
<dbReference type="InterPro" id="IPR051650">
    <property type="entry name" value="SL_signaling_regulator"/>
</dbReference>
<evidence type="ECO:0000313" key="3">
    <source>
        <dbReference type="EMBL" id="CDY24741.1"/>
    </source>
</evidence>
<dbReference type="InterPro" id="IPR004176">
    <property type="entry name" value="Clp_R_N"/>
</dbReference>
<dbReference type="InterPro" id="IPR036628">
    <property type="entry name" value="Clp_N_dom_sf"/>
</dbReference>
<evidence type="ECO:0000313" key="4">
    <source>
        <dbReference type="Proteomes" id="UP000028999"/>
    </source>
</evidence>
<dbReference type="STRING" id="3708.A0A078GH87"/>